<evidence type="ECO:0008006" key="3">
    <source>
        <dbReference type="Google" id="ProtNLM"/>
    </source>
</evidence>
<sequence length="311" mass="34571">MVKHSELLFAPELDQSVRYIERTRNYYLGLGYETPYVWAHYLGVPFTPLQKSLSQSTLGLVTTAVPFDASKGPQGPGAPYNAAAKFYDPYVCSIDENIDLRIAHVGVDRLNANMQDSNCWFPISAAKRAVAKGRIQSLSQHFYGLPTNRSQRHTLEIDAPFILSKMRADHVDLAVLIPNCPICHQSQSLLARYLEEAGIPTVIMGAAKDIVEYCGVPRLLFSDFPLGNAAALPDNEPSQDSNFELALRLLESAPSARTTVQSPLVWDSDASWKLDYSNLERLSAEEITRLRDEAEKARITARDIRMKSVGA</sequence>
<dbReference type="PATRIC" id="fig|576611.7.peg.198"/>
<evidence type="ECO:0000313" key="2">
    <source>
        <dbReference type="Proteomes" id="UP000061135"/>
    </source>
</evidence>
<proteinExistence type="predicted"/>
<keyword evidence="2" id="KW-1185">Reference proteome</keyword>
<dbReference type="EMBL" id="CP007501">
    <property type="protein sequence ID" value="AKD24530.1"/>
    <property type="molecule type" value="Genomic_DNA"/>
</dbReference>
<dbReference type="KEGG" id="pdq:CL55_00001970"/>
<evidence type="ECO:0000313" key="1">
    <source>
        <dbReference type="EMBL" id="AKD24530.1"/>
    </source>
</evidence>
<dbReference type="HOGENOM" id="CLU_893941_0_0_4"/>
<protein>
    <recommendedName>
        <fullName evidence="3">Glycine reductase</fullName>
    </recommendedName>
</protein>
<dbReference type="RefSeq" id="WP_046329486.1">
    <property type="nucleotide sequence ID" value="NZ_CP007501.1"/>
</dbReference>
<accession>A0A0E3ZII8</accession>
<gene>
    <name evidence="1" type="ORF">CL55_00001970</name>
</gene>
<dbReference type="STRING" id="1835254.CL55_00001970"/>
<dbReference type="AlphaFoldDB" id="A0A0E3ZII8"/>
<organism evidence="1 2">
    <name type="scientific">Polynucleobacter duraquae</name>
    <dbReference type="NCBI Taxonomy" id="1835254"/>
    <lineage>
        <taxon>Bacteria</taxon>
        <taxon>Pseudomonadati</taxon>
        <taxon>Pseudomonadota</taxon>
        <taxon>Betaproteobacteria</taxon>
        <taxon>Burkholderiales</taxon>
        <taxon>Burkholderiaceae</taxon>
        <taxon>Polynucleobacter</taxon>
    </lineage>
</organism>
<reference evidence="1 2" key="1">
    <citation type="submission" date="2014-03" db="EMBL/GenBank/DDBJ databases">
        <title>Genome of Polynucleobacter strain MWH-MoK4.</title>
        <authorList>
            <person name="Hahn M.W."/>
        </authorList>
    </citation>
    <scope>NUCLEOTIDE SEQUENCE [LARGE SCALE GENOMIC DNA]</scope>
    <source>
        <strain evidence="1 2">MWH-MoK4</strain>
    </source>
</reference>
<dbReference type="OrthoDB" id="9126078at2"/>
<name>A0A0E3ZII8_9BURK</name>
<dbReference type="Proteomes" id="UP000061135">
    <property type="component" value="Chromosome"/>
</dbReference>